<sequence>MALASDVCGFCFKEPVFGFCENCNISLGVSCFSNHTKIHLFTSHIVFPLDNSDNETCLSVPIEKDIHEQKCQKHETDPQSIYCGRHDATICGQCLLADHMTCKDEIVDLHITKFDEQKANALLVSLNEIESEIKDLQFRVDRNVKLNDECRASSIDAIKDFRTKIDLRLNQLQFEAEQSTERKHKENMNSLVELSKICKEISLRIKMRGKKFEELSKKKQERHLFVYSKKLAIEIDEIRTAIKQSNFKNHITKFTFKEHPTLENILQKTLLEIGTLQEDFDGSEEIVDDTHASFKGTPEHADESCARKITQPKNFASGNQPPGKMAVDLILPRVFRITYEFVNGQQSDGKMYKALTEYVRLPYSVTGKNICIMLKLAFQRKLLFTINSDGAIVYNGIDPRSSDYVMTEFDCTRVTTQLKDKGITMAEIDTNDNIMGTVTVD</sequence>
<name>A0A9D4D745_DREPO</name>
<gene>
    <name evidence="3" type="ORF">DPMN_046917</name>
</gene>
<dbReference type="CDD" id="cd19757">
    <property type="entry name" value="Bbox1"/>
    <property type="match status" value="1"/>
</dbReference>
<dbReference type="SMART" id="SM00336">
    <property type="entry name" value="BBOX"/>
    <property type="match status" value="2"/>
</dbReference>
<reference evidence="3" key="1">
    <citation type="journal article" date="2019" name="bioRxiv">
        <title>The Genome of the Zebra Mussel, Dreissena polymorpha: A Resource for Invasive Species Research.</title>
        <authorList>
            <person name="McCartney M.A."/>
            <person name="Auch B."/>
            <person name="Kono T."/>
            <person name="Mallez S."/>
            <person name="Zhang Y."/>
            <person name="Obille A."/>
            <person name="Becker A."/>
            <person name="Abrahante J.E."/>
            <person name="Garbe J."/>
            <person name="Badalamenti J.P."/>
            <person name="Herman A."/>
            <person name="Mangelson H."/>
            <person name="Liachko I."/>
            <person name="Sullivan S."/>
            <person name="Sone E.D."/>
            <person name="Koren S."/>
            <person name="Silverstein K.A.T."/>
            <person name="Beckman K.B."/>
            <person name="Gohl D.M."/>
        </authorList>
    </citation>
    <scope>NUCLEOTIDE SEQUENCE</scope>
    <source>
        <strain evidence="3">Duluth1</strain>
        <tissue evidence="3">Whole animal</tissue>
    </source>
</reference>
<dbReference type="InterPro" id="IPR000315">
    <property type="entry name" value="Znf_B-box"/>
</dbReference>
<dbReference type="EMBL" id="JAIWYP010000011">
    <property type="protein sequence ID" value="KAH3740218.1"/>
    <property type="molecule type" value="Genomic_DNA"/>
</dbReference>
<evidence type="ECO:0000313" key="3">
    <source>
        <dbReference type="EMBL" id="KAH3740218.1"/>
    </source>
</evidence>
<dbReference type="Gene3D" id="3.30.390.130">
    <property type="match status" value="1"/>
</dbReference>
<keyword evidence="4" id="KW-1185">Reference proteome</keyword>
<dbReference type="InterPro" id="IPR039396">
    <property type="entry name" value="Deltex_C"/>
</dbReference>
<keyword evidence="1" id="KW-0863">Zinc-finger</keyword>
<evidence type="ECO:0000259" key="2">
    <source>
        <dbReference type="PROSITE" id="PS50119"/>
    </source>
</evidence>
<dbReference type="Proteomes" id="UP000828390">
    <property type="component" value="Unassembled WGS sequence"/>
</dbReference>
<protein>
    <recommendedName>
        <fullName evidence="2">B box-type domain-containing protein</fullName>
    </recommendedName>
</protein>
<accession>A0A9D4D745</accession>
<evidence type="ECO:0000256" key="1">
    <source>
        <dbReference type="PROSITE-ProRule" id="PRU00024"/>
    </source>
</evidence>
<comment type="caution">
    <text evidence="3">The sequence shown here is derived from an EMBL/GenBank/DDBJ whole genome shotgun (WGS) entry which is preliminary data.</text>
</comment>
<reference evidence="3" key="2">
    <citation type="submission" date="2020-11" db="EMBL/GenBank/DDBJ databases">
        <authorList>
            <person name="McCartney M.A."/>
            <person name="Auch B."/>
            <person name="Kono T."/>
            <person name="Mallez S."/>
            <person name="Becker A."/>
            <person name="Gohl D.M."/>
            <person name="Silverstein K.A.T."/>
            <person name="Koren S."/>
            <person name="Bechman K.B."/>
            <person name="Herman A."/>
            <person name="Abrahante J.E."/>
            <person name="Garbe J."/>
        </authorList>
    </citation>
    <scope>NUCLEOTIDE SEQUENCE</scope>
    <source>
        <strain evidence="3">Duluth1</strain>
        <tissue evidence="3">Whole animal</tissue>
    </source>
</reference>
<dbReference type="PROSITE" id="PS50119">
    <property type="entry name" value="ZF_BBOX"/>
    <property type="match status" value="1"/>
</dbReference>
<evidence type="ECO:0000313" key="4">
    <source>
        <dbReference type="Proteomes" id="UP000828390"/>
    </source>
</evidence>
<dbReference type="InterPro" id="IPR039399">
    <property type="entry name" value="Deltex_C_sf"/>
</dbReference>
<keyword evidence="1" id="KW-0862">Zinc</keyword>
<organism evidence="3 4">
    <name type="scientific">Dreissena polymorpha</name>
    <name type="common">Zebra mussel</name>
    <name type="synonym">Mytilus polymorpha</name>
    <dbReference type="NCBI Taxonomy" id="45954"/>
    <lineage>
        <taxon>Eukaryota</taxon>
        <taxon>Metazoa</taxon>
        <taxon>Spiralia</taxon>
        <taxon>Lophotrochozoa</taxon>
        <taxon>Mollusca</taxon>
        <taxon>Bivalvia</taxon>
        <taxon>Autobranchia</taxon>
        <taxon>Heteroconchia</taxon>
        <taxon>Euheterodonta</taxon>
        <taxon>Imparidentia</taxon>
        <taxon>Neoheterodontei</taxon>
        <taxon>Myida</taxon>
        <taxon>Dreissenoidea</taxon>
        <taxon>Dreissenidae</taxon>
        <taxon>Dreissena</taxon>
    </lineage>
</organism>
<proteinExistence type="predicted"/>
<feature type="domain" description="B box-type" evidence="2">
    <location>
        <begin position="66"/>
        <end position="109"/>
    </location>
</feature>
<dbReference type="AlphaFoldDB" id="A0A9D4D745"/>
<dbReference type="GO" id="GO:0008270">
    <property type="term" value="F:zinc ion binding"/>
    <property type="evidence" value="ECO:0007669"/>
    <property type="project" value="UniProtKB-KW"/>
</dbReference>
<keyword evidence="1" id="KW-0479">Metal-binding</keyword>
<dbReference type="Gene3D" id="3.30.160.60">
    <property type="entry name" value="Classic Zinc Finger"/>
    <property type="match status" value="1"/>
</dbReference>
<dbReference type="Pfam" id="PF18102">
    <property type="entry name" value="DTC"/>
    <property type="match status" value="1"/>
</dbReference>
<dbReference type="SUPFAM" id="SSF57845">
    <property type="entry name" value="B-box zinc-binding domain"/>
    <property type="match status" value="1"/>
</dbReference>